<sequence length="238" mass="26771">MTYLEGFVAAVPTANKDAYRKHAEDAAPLFREFGAARMVETWGDDVPNGKVTDFYGAVQAKDDETVVFSWFEYPDKATRDAANEKIMSDERMEKMGETMPFDGKRMIFGGFDAIVDERGEGKPGYTDGYLVPVPVDKKDAYRELAQSVAGKFIERGAVRVVEAWGDDIPDGKVTDYRRAVKAEDGEGVIFSYVEWPDKPTRDKAWEAIMSDPDMQPQGEMPFDGQRMFWGGFRPIVDV</sequence>
<comment type="caution">
    <text evidence="1">The sequence shown here is derived from an EMBL/GenBank/DDBJ whole genome shotgun (WGS) entry which is preliminary data.</text>
</comment>
<dbReference type="InterPro" id="IPR009874">
    <property type="entry name" value="DUF1428"/>
</dbReference>
<dbReference type="AlphaFoldDB" id="A0A4Q2KQM5"/>
<accession>A0A4Q2KQM5</accession>
<dbReference type="OrthoDB" id="9792392at2"/>
<dbReference type="Gene3D" id="3.30.70.100">
    <property type="match status" value="2"/>
</dbReference>
<keyword evidence="2" id="KW-1185">Reference proteome</keyword>
<evidence type="ECO:0000313" key="1">
    <source>
        <dbReference type="EMBL" id="RXZ65883.1"/>
    </source>
</evidence>
<proteinExistence type="predicted"/>
<dbReference type="SUPFAM" id="SSF54909">
    <property type="entry name" value="Dimeric alpha+beta barrel"/>
    <property type="match status" value="2"/>
</dbReference>
<protein>
    <submittedName>
        <fullName evidence="1">DUF1428 domain-containing protein</fullName>
    </submittedName>
</protein>
<name>A0A4Q2KQM5_9SPHN</name>
<dbReference type="EMBL" id="SDPV01000001">
    <property type="protein sequence ID" value="RXZ65883.1"/>
    <property type="molecule type" value="Genomic_DNA"/>
</dbReference>
<dbReference type="InterPro" id="IPR011008">
    <property type="entry name" value="Dimeric_a/b-barrel"/>
</dbReference>
<gene>
    <name evidence="1" type="ORF">ETX26_03935</name>
</gene>
<dbReference type="RefSeq" id="WP_129523359.1">
    <property type="nucleotide sequence ID" value="NZ_SDPV01000001.1"/>
</dbReference>
<dbReference type="Proteomes" id="UP000293623">
    <property type="component" value="Unassembled WGS sequence"/>
</dbReference>
<reference evidence="1 2" key="1">
    <citation type="submission" date="2019-01" db="EMBL/GenBank/DDBJ databases">
        <title>Altererythrobacter rhizovicinus sp. nov., isolated from the rhizosphere soil of Haloxylon ammodendron.</title>
        <authorList>
            <person name="Li H.-P."/>
            <person name="Gou J.-Y."/>
            <person name="Yao D."/>
            <person name="Han Q.-Q."/>
            <person name="Shao K.-Z."/>
            <person name="Zhao Q."/>
            <person name="Zhang J.-L."/>
        </authorList>
    </citation>
    <scope>NUCLEOTIDE SEQUENCE [LARGE SCALE GENOMIC DNA]</scope>
    <source>
        <strain evidence="1 2">AY-3R</strain>
    </source>
</reference>
<evidence type="ECO:0000313" key="2">
    <source>
        <dbReference type="Proteomes" id="UP000293623"/>
    </source>
</evidence>
<organism evidence="1 2">
    <name type="scientific">Pelagerythrobacter rhizovicinus</name>
    <dbReference type="NCBI Taxonomy" id="2268576"/>
    <lineage>
        <taxon>Bacteria</taxon>
        <taxon>Pseudomonadati</taxon>
        <taxon>Pseudomonadota</taxon>
        <taxon>Alphaproteobacteria</taxon>
        <taxon>Sphingomonadales</taxon>
        <taxon>Erythrobacteraceae</taxon>
        <taxon>Pelagerythrobacter</taxon>
    </lineage>
</organism>
<dbReference type="Pfam" id="PF07237">
    <property type="entry name" value="DUF1428"/>
    <property type="match status" value="2"/>
</dbReference>